<dbReference type="AlphaFoldDB" id="A0AAU7G5S9"/>
<protein>
    <recommendedName>
        <fullName evidence="2">Antitoxin HicB</fullName>
    </recommendedName>
</protein>
<reference evidence="1" key="1">
    <citation type="submission" date="2024-05" db="EMBL/GenBank/DDBJ databases">
        <title>The Natural Products Discovery Center: Release of the First 8490 Sequenced Strains for Exploring Actinobacteria Biosynthetic Diversity.</title>
        <authorList>
            <person name="Kalkreuter E."/>
            <person name="Kautsar S.A."/>
            <person name="Yang D."/>
            <person name="Bader C.D."/>
            <person name="Teijaro C.N."/>
            <person name="Fluegel L."/>
            <person name="Davis C.M."/>
            <person name="Simpson J.R."/>
            <person name="Lauterbach L."/>
            <person name="Steele A.D."/>
            <person name="Gui C."/>
            <person name="Meng S."/>
            <person name="Li G."/>
            <person name="Viehrig K."/>
            <person name="Ye F."/>
            <person name="Su P."/>
            <person name="Kiefer A.F."/>
            <person name="Nichols A."/>
            <person name="Cepeda A.J."/>
            <person name="Yan W."/>
            <person name="Fan B."/>
            <person name="Jiang Y."/>
            <person name="Adhikari A."/>
            <person name="Zheng C.-J."/>
            <person name="Schuster L."/>
            <person name="Cowan T.M."/>
            <person name="Smanski M.J."/>
            <person name="Chevrette M.G."/>
            <person name="de Carvalho L.P.S."/>
            <person name="Shen B."/>
        </authorList>
    </citation>
    <scope>NUCLEOTIDE SEQUENCE</scope>
    <source>
        <strain evidence="1">NPDC080035</strain>
    </source>
</reference>
<accession>A0AAU7G5S9</accession>
<sequence>MTTYRVTAERTAKWWVLQAEGAPGAISQVARLDQADQIKEAIAFVTGEPKDRIEIELRPVLPAAAEEAHELAVKYREEAAVLNSRAAYFSRRAAHDLANAGLTVRDIGTILGVSYQRAHQLVVADLSA</sequence>
<proteinExistence type="predicted"/>
<organism evidence="1">
    <name type="scientific">Leifsonia sp. NPDC080035</name>
    <dbReference type="NCBI Taxonomy" id="3143936"/>
    <lineage>
        <taxon>Bacteria</taxon>
        <taxon>Bacillati</taxon>
        <taxon>Actinomycetota</taxon>
        <taxon>Actinomycetes</taxon>
        <taxon>Micrococcales</taxon>
        <taxon>Microbacteriaceae</taxon>
        <taxon>Leifsonia</taxon>
    </lineage>
</organism>
<evidence type="ECO:0008006" key="2">
    <source>
        <dbReference type="Google" id="ProtNLM"/>
    </source>
</evidence>
<name>A0AAU7G5S9_9MICO</name>
<dbReference type="RefSeq" id="WP_348786537.1">
    <property type="nucleotide sequence ID" value="NZ_CP157390.1"/>
</dbReference>
<gene>
    <name evidence="1" type="ORF">AAME72_10640</name>
</gene>
<evidence type="ECO:0000313" key="1">
    <source>
        <dbReference type="EMBL" id="XBM46552.1"/>
    </source>
</evidence>
<dbReference type="EMBL" id="CP157390">
    <property type="protein sequence ID" value="XBM46552.1"/>
    <property type="molecule type" value="Genomic_DNA"/>
</dbReference>